<name>A0A1M7SAC0_9SPHN</name>
<evidence type="ECO:0000313" key="3">
    <source>
        <dbReference type="Proteomes" id="UP000184391"/>
    </source>
</evidence>
<dbReference type="RefSeq" id="WP_143150271.1">
    <property type="nucleotide sequence ID" value="NZ_FRDF01000006.1"/>
</dbReference>
<gene>
    <name evidence="2" type="ORF">SAMN02745193_01362</name>
</gene>
<proteinExistence type="predicted"/>
<keyword evidence="3" id="KW-1185">Reference proteome</keyword>
<dbReference type="OrthoDB" id="7389927at2"/>
<sequence length="174" mass="17882">MMRSNRLVALTIGTAFVAMQSAPAVAEGTSAGTTITNTATIDFRVGGIDQTEVVDTDSFDVDRKVNFVVTRASDPTTSVSPGEAGAVIAFDVGNLSNDAIDLVLAVTQSGTDDFDADNVTIYIDDGDNIFGGTDVAASLIDEIAADATVRVFVVSDISLAQSNGCPPSAPMAQI</sequence>
<reference evidence="3" key="1">
    <citation type="submission" date="2016-12" db="EMBL/GenBank/DDBJ databases">
        <authorList>
            <person name="Varghese N."/>
            <person name="Submissions S."/>
        </authorList>
    </citation>
    <scope>NUCLEOTIDE SEQUENCE [LARGE SCALE GENOMIC DNA]</scope>
    <source>
        <strain evidence="3">DSM 11032</strain>
    </source>
</reference>
<keyword evidence="1" id="KW-0732">Signal</keyword>
<evidence type="ECO:0000313" key="2">
    <source>
        <dbReference type="EMBL" id="SHN55529.1"/>
    </source>
</evidence>
<feature type="signal peptide" evidence="1">
    <location>
        <begin position="1"/>
        <end position="26"/>
    </location>
</feature>
<protein>
    <submittedName>
        <fullName evidence="2">Uncharacterized protein</fullName>
    </submittedName>
</protein>
<dbReference type="STRING" id="198312.SAMN02745193_01362"/>
<organism evidence="2 3">
    <name type="scientific">Erythrobacter sanguineus</name>
    <dbReference type="NCBI Taxonomy" id="198312"/>
    <lineage>
        <taxon>Bacteria</taxon>
        <taxon>Pseudomonadati</taxon>
        <taxon>Pseudomonadota</taxon>
        <taxon>Alphaproteobacteria</taxon>
        <taxon>Sphingomonadales</taxon>
        <taxon>Erythrobacteraceae</taxon>
        <taxon>Erythrobacter/Porphyrobacter group</taxon>
        <taxon>Erythrobacter</taxon>
    </lineage>
</organism>
<dbReference type="EMBL" id="FRDF01000006">
    <property type="protein sequence ID" value="SHN55529.1"/>
    <property type="molecule type" value="Genomic_DNA"/>
</dbReference>
<evidence type="ECO:0000256" key="1">
    <source>
        <dbReference type="SAM" id="SignalP"/>
    </source>
</evidence>
<dbReference type="AlphaFoldDB" id="A0A1M7SAC0"/>
<accession>A0A1M7SAC0</accession>
<feature type="chain" id="PRO_5012387503" evidence="1">
    <location>
        <begin position="27"/>
        <end position="174"/>
    </location>
</feature>
<dbReference type="Proteomes" id="UP000184391">
    <property type="component" value="Unassembled WGS sequence"/>
</dbReference>